<evidence type="ECO:0000256" key="6">
    <source>
        <dbReference type="SAM" id="MobiDB-lite"/>
    </source>
</evidence>
<evidence type="ECO:0000313" key="9">
    <source>
        <dbReference type="Proteomes" id="UP001195483"/>
    </source>
</evidence>
<feature type="compositionally biased region" description="Basic and acidic residues" evidence="6">
    <location>
        <begin position="59"/>
        <end position="76"/>
    </location>
</feature>
<evidence type="ECO:0000256" key="4">
    <source>
        <dbReference type="ARBA" id="ARBA00022989"/>
    </source>
</evidence>
<proteinExistence type="inferred from homology"/>
<feature type="transmembrane region" description="Helical" evidence="7">
    <location>
        <begin position="287"/>
        <end position="309"/>
    </location>
</feature>
<dbReference type="Proteomes" id="UP001195483">
    <property type="component" value="Unassembled WGS sequence"/>
</dbReference>
<dbReference type="InterPro" id="IPR001898">
    <property type="entry name" value="SLC13A/DASS"/>
</dbReference>
<feature type="region of interest" description="Disordered" evidence="6">
    <location>
        <begin position="46"/>
        <end position="76"/>
    </location>
</feature>
<comment type="subcellular location">
    <subcellularLocation>
        <location evidence="1">Membrane</location>
        <topology evidence="1">Multi-pass membrane protein</topology>
    </subcellularLocation>
</comment>
<comment type="similarity">
    <text evidence="2">Belongs to the SLC13A/DASS transporter (TC 2.A.47) family. NADC subfamily.</text>
</comment>
<accession>A0AAE0S6L3</accession>
<sequence>MLGFMMATGGISMWISNTASAAMMIPIAQAVLVQLVKIRRRDKSLRTQESQESDLEMIGNKKEHDDQENEKSALQDVDKDVSDRFNFDELDLESKKLCKMTCLCVCYAASCGGIATLTGSGTNLVMKGHIDRISDGQSGLTFSSWFVFGFPVALASLLSAWLILQVSFLGFRQTFSCKKESVSNDVNKILLEEYQRLGPISFAEKGTIGHFVLLLLLWFFQEPEVFTGWSSIFPKGCIGNGVPSIFILCSLFIFPNGISRTSDGFMKHGHALLNWNITSAKMPWGTILLLGGGFALASVCETSGLSMWLADQMSVLSTLPIWLMTLLVNLIASLATEVTSNVAITTILMPILTDLVGNSINKHDYKHDYNTVHD</sequence>
<gene>
    <name evidence="8" type="ORF">CHS0354_000133</name>
</gene>
<feature type="transmembrane region" description="Helical" evidence="7">
    <location>
        <begin position="145"/>
        <end position="171"/>
    </location>
</feature>
<dbReference type="EMBL" id="JAEAOA010000050">
    <property type="protein sequence ID" value="KAK3586250.1"/>
    <property type="molecule type" value="Genomic_DNA"/>
</dbReference>
<evidence type="ECO:0000256" key="7">
    <source>
        <dbReference type="SAM" id="Phobius"/>
    </source>
</evidence>
<keyword evidence="9" id="KW-1185">Reference proteome</keyword>
<reference evidence="8" key="2">
    <citation type="journal article" date="2021" name="Genome Biol. Evol.">
        <title>Developing a high-quality reference genome for a parasitic bivalve with doubly uniparental inheritance (Bivalvia: Unionida).</title>
        <authorList>
            <person name="Smith C.H."/>
        </authorList>
    </citation>
    <scope>NUCLEOTIDE SEQUENCE</scope>
    <source>
        <strain evidence="8">CHS0354</strain>
        <tissue evidence="8">Mantle</tissue>
    </source>
</reference>
<evidence type="ECO:0000256" key="3">
    <source>
        <dbReference type="ARBA" id="ARBA00022692"/>
    </source>
</evidence>
<keyword evidence="3 7" id="KW-0812">Transmembrane</keyword>
<feature type="transmembrane region" description="Helical" evidence="7">
    <location>
        <begin position="321"/>
        <end position="344"/>
    </location>
</feature>
<reference evidence="8" key="1">
    <citation type="journal article" date="2021" name="Genome Biol. Evol.">
        <title>A High-Quality Reference Genome for a Parasitic Bivalve with Doubly Uniparental Inheritance (Bivalvia: Unionida).</title>
        <authorList>
            <person name="Smith C.H."/>
        </authorList>
    </citation>
    <scope>NUCLEOTIDE SEQUENCE</scope>
    <source>
        <strain evidence="8">CHS0354</strain>
    </source>
</reference>
<dbReference type="AlphaFoldDB" id="A0AAE0S6L3"/>
<protein>
    <submittedName>
        <fullName evidence="8">Uncharacterized protein</fullName>
    </submittedName>
</protein>
<dbReference type="PANTHER" id="PTHR10283:SF82">
    <property type="entry name" value="SOLUTE CARRIER FAMILY 13 MEMBER 2"/>
    <property type="match status" value="1"/>
</dbReference>
<evidence type="ECO:0000256" key="2">
    <source>
        <dbReference type="ARBA" id="ARBA00006772"/>
    </source>
</evidence>
<evidence type="ECO:0000256" key="1">
    <source>
        <dbReference type="ARBA" id="ARBA00004141"/>
    </source>
</evidence>
<feature type="transmembrane region" description="Helical" evidence="7">
    <location>
        <begin position="232"/>
        <end position="254"/>
    </location>
</feature>
<dbReference type="GO" id="GO:0015556">
    <property type="term" value="F:C4-dicarboxylate transmembrane transporter activity"/>
    <property type="evidence" value="ECO:0007669"/>
    <property type="project" value="UniProtKB-ARBA"/>
</dbReference>
<reference evidence="8" key="3">
    <citation type="submission" date="2023-05" db="EMBL/GenBank/DDBJ databases">
        <authorList>
            <person name="Smith C.H."/>
        </authorList>
    </citation>
    <scope>NUCLEOTIDE SEQUENCE</scope>
    <source>
        <strain evidence="8">CHS0354</strain>
        <tissue evidence="8">Mantle</tissue>
    </source>
</reference>
<dbReference type="GO" id="GO:0005310">
    <property type="term" value="F:dicarboxylic acid transmembrane transporter activity"/>
    <property type="evidence" value="ECO:0007669"/>
    <property type="project" value="UniProtKB-ARBA"/>
</dbReference>
<evidence type="ECO:0000256" key="5">
    <source>
        <dbReference type="ARBA" id="ARBA00023136"/>
    </source>
</evidence>
<keyword evidence="5 7" id="KW-0472">Membrane</keyword>
<dbReference type="Pfam" id="PF00939">
    <property type="entry name" value="Na_sulph_symp"/>
    <property type="match status" value="1"/>
</dbReference>
<dbReference type="PANTHER" id="PTHR10283">
    <property type="entry name" value="SOLUTE CARRIER FAMILY 13 MEMBER"/>
    <property type="match status" value="1"/>
</dbReference>
<comment type="caution">
    <text evidence="8">The sequence shown here is derived from an EMBL/GenBank/DDBJ whole genome shotgun (WGS) entry which is preliminary data.</text>
</comment>
<dbReference type="GO" id="GO:0005886">
    <property type="term" value="C:plasma membrane"/>
    <property type="evidence" value="ECO:0007669"/>
    <property type="project" value="TreeGrafter"/>
</dbReference>
<keyword evidence="4 7" id="KW-1133">Transmembrane helix</keyword>
<feature type="transmembrane region" description="Helical" evidence="7">
    <location>
        <begin position="102"/>
        <end position="125"/>
    </location>
</feature>
<name>A0AAE0S6L3_9BIVA</name>
<evidence type="ECO:0000313" key="8">
    <source>
        <dbReference type="EMBL" id="KAK3586250.1"/>
    </source>
</evidence>
<feature type="transmembrane region" description="Helical" evidence="7">
    <location>
        <begin position="12"/>
        <end position="36"/>
    </location>
</feature>
<organism evidence="8 9">
    <name type="scientific">Potamilus streckersoni</name>
    <dbReference type="NCBI Taxonomy" id="2493646"/>
    <lineage>
        <taxon>Eukaryota</taxon>
        <taxon>Metazoa</taxon>
        <taxon>Spiralia</taxon>
        <taxon>Lophotrochozoa</taxon>
        <taxon>Mollusca</taxon>
        <taxon>Bivalvia</taxon>
        <taxon>Autobranchia</taxon>
        <taxon>Heteroconchia</taxon>
        <taxon>Palaeoheterodonta</taxon>
        <taxon>Unionida</taxon>
        <taxon>Unionoidea</taxon>
        <taxon>Unionidae</taxon>
        <taxon>Ambleminae</taxon>
        <taxon>Lampsilini</taxon>
        <taxon>Potamilus</taxon>
    </lineage>
</organism>